<name>A0A196SM21_BLAHN</name>
<dbReference type="OrthoDB" id="10677666at2759"/>
<comment type="caution">
    <text evidence="2">The sequence shown here is derived from an EMBL/GenBank/DDBJ whole genome shotgun (WGS) entry which is preliminary data.</text>
</comment>
<reference evidence="2 3" key="1">
    <citation type="submission" date="2016-05" db="EMBL/GenBank/DDBJ databases">
        <title>Nuclear genome of Blastocystis sp. subtype 1 NandII.</title>
        <authorList>
            <person name="Gentekaki E."/>
            <person name="Curtis B."/>
            <person name="Stairs C."/>
            <person name="Eme L."/>
            <person name="Herman E."/>
            <person name="Klimes V."/>
            <person name="Arias M.C."/>
            <person name="Elias M."/>
            <person name="Hilliou F."/>
            <person name="Klute M."/>
            <person name="Malik S.-B."/>
            <person name="Pightling A."/>
            <person name="Rachubinski R."/>
            <person name="Salas D."/>
            <person name="Schlacht A."/>
            <person name="Suga H."/>
            <person name="Archibald J."/>
            <person name="Ball S.G."/>
            <person name="Clark G."/>
            <person name="Dacks J."/>
            <person name="Van Der Giezen M."/>
            <person name="Tsaousis A."/>
            <person name="Roger A."/>
        </authorList>
    </citation>
    <scope>NUCLEOTIDE SEQUENCE [LARGE SCALE GENOMIC DNA]</scope>
    <source>
        <strain evidence="3">ATCC 50177 / NandII</strain>
    </source>
</reference>
<sequence>MSIQNDICGYCSTVGRLSTEIERLSYLKRDITSMNNAFEYINAKLDFLADAAYLENGCPKVAATDESALGITETEKAALSRVAKELGISEACLLSYCGFAHMESTQKDVEKAGGAVDSALLLLFRDRTGRFRCVSMLVEQFSSHLEEEDDNRNLIRHLKQVLCALLQRDYVSSVLNHIQSCVRAAPRYDDRCLASVTEELQAAALSLSALFSLVQMTEPQARALQAALPLLRAAAPSFQPLASALHSTLLQPFFFPAHFTQAVTPAFTQGDLLSSEMLGQRLRQLRQLRQPRQPRQPGDANSVDLLFALSLVALRVNTPEAVDALRECLSRHALRLLHRSVQYLGFLPDRARHAATLLTALSAFVELYLIRGYPLTYATAPSAATPDGYEALFDCLCDLLPCCSPAPRLRAAAPTDVALLQLCYHGLDQLAGLPCLFGDLVRYYTALARCSEEDALCVYSLLQEVRSPLLSQQMLLELPRSLQDAVTAQSGQLAREDEDGFEQLFRLLAALVGWPRLRPALLQSPSVDLVALTTSLLSAPLSLSLHAVLCDFLADCCADAATARAVWARFEQGCVIHQPAARGALCASLHVHSGLQRALDVEEPATRHYPLTLAFLRLLDTLVARLPAELLLGSHALYAFLSFTVHDVLLKYAQRPAEDPEEPACMLCRALAVLTRCVQTLADSVATLAPDRLRASCVLSLVAELLSASPLTERVLAVQAVPLSLCPQRALAARPLCPASLTSTTSTVSTASTTSTTIASTASTVSTTSTAWASWSGAAVEQALRLVLALLQFSAPTIAALRIQRPLAGGQSLVTPLAQQLLARPEPTLAMLLHVADASPALQHAALEVLYQLALQNPPVAFFSFFDACPAELGVLRACCTQILRSALLPARPAPETEACALRLLELLRCHGSAVVAFLLDLDGVLRDDGLAPGCLLEALLQFLSTPHQIQRHPRLAAASVRALFGCCSHPVPASARLLDCLVRRGVLGFLASAAPFFLQHYATHAQPAAEQAALLEFVFYAVKTLGAALFALQKSENADAVAVVLTRLFEYDPAVVACFTNASRRDSAPIMDAVEAMRWFGDAAPALSEALAAMQVKKVTATVWGSAYECVDVACVDEAVHPFCVNNHVANEAALRASLEKECEEFNERQRREAMEAQAFAALLQLLEVALIDCAPAFAALASADASRAIALAVLRSLVHTLAGLRAAADAPVQQVAATATDLLAAFQTRKWFEPDARARQELLTQVVEVVVARPSQSAAARGALYLLLLKLFFYLHKGEPSSSYAQLLAAVYGSLPALLALLARDVAAPEPACASAAASLLLLCVAHDAEGSITQFVLERTGLLATLLAAFDQLELAQLQAAQQGFHRALLLLLTLARSTLGAMTLLQHSLFGHVTHCPLLAALREQPAAVTLGAMTAGDKKALRETLRQILQLALAVECSVRSIRAVNVELTAIVLALAPLTSFIFRDRENGEELYLEVLGLYLGVLQVVANNREKVLEMMNGYENVLKNEVVSLLNYISKLEKVCHSINANVKKGAAFSESKQKDVLYLIIVENGVLFMSKMGWKIGDEYLRAFGECRLIEL</sequence>
<proteinExistence type="predicted"/>
<protein>
    <submittedName>
        <fullName evidence="2">Uncharacterized protein</fullName>
    </submittedName>
</protein>
<feature type="coiled-coil region" evidence="1">
    <location>
        <begin position="1130"/>
        <end position="1157"/>
    </location>
</feature>
<dbReference type="EMBL" id="LXWW01000006">
    <property type="protein sequence ID" value="OAO18110.1"/>
    <property type="molecule type" value="Genomic_DNA"/>
</dbReference>
<organism evidence="2 3">
    <name type="scientific">Blastocystis sp. subtype 1 (strain ATCC 50177 / NandII)</name>
    <dbReference type="NCBI Taxonomy" id="478820"/>
    <lineage>
        <taxon>Eukaryota</taxon>
        <taxon>Sar</taxon>
        <taxon>Stramenopiles</taxon>
        <taxon>Bigyra</taxon>
        <taxon>Opalozoa</taxon>
        <taxon>Opalinata</taxon>
        <taxon>Blastocystidae</taxon>
        <taxon>Blastocystis</taxon>
    </lineage>
</organism>
<keyword evidence="3" id="KW-1185">Reference proteome</keyword>
<accession>A0A196SM21</accession>
<keyword evidence="1" id="KW-0175">Coiled coil</keyword>
<gene>
    <name evidence="2" type="ORF">AV274_0145</name>
</gene>
<evidence type="ECO:0000256" key="1">
    <source>
        <dbReference type="SAM" id="Coils"/>
    </source>
</evidence>
<dbReference type="Proteomes" id="UP000078348">
    <property type="component" value="Unassembled WGS sequence"/>
</dbReference>
<evidence type="ECO:0000313" key="2">
    <source>
        <dbReference type="EMBL" id="OAO18110.1"/>
    </source>
</evidence>
<evidence type="ECO:0000313" key="3">
    <source>
        <dbReference type="Proteomes" id="UP000078348"/>
    </source>
</evidence>